<accession>Q6BGR4</accession>
<dbReference type="EMBL" id="CR382139">
    <property type="protein sequence ID" value="CAG91122.2"/>
    <property type="molecule type" value="Genomic_DNA"/>
</dbReference>
<sequence length="459" mass="51507">MGFGTKNHKFLEGLGSCRTDESDGKNSQPKISRMEEGKQQQLGVNFIGMTDYELNSDLEDKEEVSFGGFHDGPAIARGSGHKSYCKRKLESSYEFNKRSRYMDHPTGGIERPVHSKIFNSVGLGDEESRMRNSCKTHGHSGFNSYVTETPRDSYNNTEIFKGDITHINALSHDRSSFCESYDVVTGSMLPLRLKDVAERSKPSLSFPLVDGGNYLLGEPLRDIISDTNGTYQSTESTSINNKSKNNLSLIGAYDKENVIDPRVIFKFEANSRFLGGSKRVCNNLPCIPLPQENNSTLGCLNTNRNSRIDMNISKHSPLIPAVDENILQPQKNTIMLTYPTPDRVSDREYNTHIYNKAGTYTSDIVDQEQNGFKKTEAPKTAAKNKPKLSQKLLYIHNLSRSSNTKIDETVAYLHYKLRGYENMAVSTRIRNILQSHQSNLIGICGQLGIPELLVPRRTN</sequence>
<dbReference type="KEGG" id="dha:DEHA2G24508g"/>
<protein>
    <submittedName>
        <fullName evidence="2">DEHA2G24508p</fullName>
    </submittedName>
</protein>
<dbReference type="InParanoid" id="Q6BGR4"/>
<dbReference type="AlphaFoldDB" id="Q6BGR4"/>
<evidence type="ECO:0000313" key="3">
    <source>
        <dbReference type="Proteomes" id="UP000000599"/>
    </source>
</evidence>
<name>Q6BGR4_DEBHA</name>
<dbReference type="RefSeq" id="XP_462607.2">
    <property type="nucleotide sequence ID" value="XM_462607.1"/>
</dbReference>
<feature type="region of interest" description="Disordered" evidence="1">
    <location>
        <begin position="14"/>
        <end position="37"/>
    </location>
</feature>
<proteinExistence type="predicted"/>
<keyword evidence="3" id="KW-1185">Reference proteome</keyword>
<organism evidence="2 3">
    <name type="scientific">Debaryomyces hansenii (strain ATCC 36239 / CBS 767 / BCRC 21394 / JCM 1990 / NBRC 0083 / IGC 2968)</name>
    <name type="common">Yeast</name>
    <name type="synonym">Torulaspora hansenii</name>
    <dbReference type="NCBI Taxonomy" id="284592"/>
    <lineage>
        <taxon>Eukaryota</taxon>
        <taxon>Fungi</taxon>
        <taxon>Dikarya</taxon>
        <taxon>Ascomycota</taxon>
        <taxon>Saccharomycotina</taxon>
        <taxon>Pichiomycetes</taxon>
        <taxon>Debaryomycetaceae</taxon>
        <taxon>Debaryomyces</taxon>
    </lineage>
</organism>
<dbReference type="VEuPathDB" id="FungiDB:DEHA2G24508g"/>
<dbReference type="OrthoDB" id="4027296at2759"/>
<dbReference type="eggNOG" id="ENOG502T68S">
    <property type="taxonomic scope" value="Eukaryota"/>
</dbReference>
<evidence type="ECO:0000256" key="1">
    <source>
        <dbReference type="SAM" id="MobiDB-lite"/>
    </source>
</evidence>
<gene>
    <name evidence="2" type="ordered locus">DEHA2G24508g</name>
</gene>
<dbReference type="Proteomes" id="UP000000599">
    <property type="component" value="Chromosome G"/>
</dbReference>
<reference evidence="2 3" key="1">
    <citation type="journal article" date="2004" name="Nature">
        <title>Genome evolution in yeasts.</title>
        <authorList>
            <consortium name="Genolevures"/>
            <person name="Dujon B."/>
            <person name="Sherman D."/>
            <person name="Fischer G."/>
            <person name="Durrens P."/>
            <person name="Casaregola S."/>
            <person name="Lafontaine I."/>
            <person name="de Montigny J."/>
            <person name="Marck C."/>
            <person name="Neuveglise C."/>
            <person name="Talla E."/>
            <person name="Goffard N."/>
            <person name="Frangeul L."/>
            <person name="Aigle M."/>
            <person name="Anthouard V."/>
            <person name="Babour A."/>
            <person name="Barbe V."/>
            <person name="Barnay S."/>
            <person name="Blanchin S."/>
            <person name="Beckerich J.M."/>
            <person name="Beyne E."/>
            <person name="Bleykasten C."/>
            <person name="Boisrame A."/>
            <person name="Boyer J."/>
            <person name="Cattolico L."/>
            <person name="Confanioleri F."/>
            <person name="de Daruvar A."/>
            <person name="Despons L."/>
            <person name="Fabre E."/>
            <person name="Fairhead C."/>
            <person name="Ferry-Dumazet H."/>
            <person name="Groppi A."/>
            <person name="Hantraye F."/>
            <person name="Hennequin C."/>
            <person name="Jauniaux N."/>
            <person name="Joyet P."/>
            <person name="Kachouri R."/>
            <person name="Kerrest A."/>
            <person name="Koszul R."/>
            <person name="Lemaire M."/>
            <person name="Lesur I."/>
            <person name="Ma L."/>
            <person name="Muller H."/>
            <person name="Nicaud J.M."/>
            <person name="Nikolski M."/>
            <person name="Oztas S."/>
            <person name="Ozier-Kalogeropoulos O."/>
            <person name="Pellenz S."/>
            <person name="Potier S."/>
            <person name="Richard G.F."/>
            <person name="Straub M.L."/>
            <person name="Suleau A."/>
            <person name="Swennene D."/>
            <person name="Tekaia F."/>
            <person name="Wesolowski-Louvel M."/>
            <person name="Westhof E."/>
            <person name="Wirth B."/>
            <person name="Zeniou-Meyer M."/>
            <person name="Zivanovic I."/>
            <person name="Bolotin-Fukuhara M."/>
            <person name="Thierry A."/>
            <person name="Bouchier C."/>
            <person name="Caudron B."/>
            <person name="Scarpelli C."/>
            <person name="Gaillardin C."/>
            <person name="Weissenbach J."/>
            <person name="Wincker P."/>
            <person name="Souciet J.L."/>
        </authorList>
    </citation>
    <scope>NUCLEOTIDE SEQUENCE [LARGE SCALE GENOMIC DNA]</scope>
    <source>
        <strain evidence="3">ATCC 36239 / CBS 767 / BCRC 21394 / JCM 1990 / NBRC 0083 / IGC 2968</strain>
    </source>
</reference>
<dbReference type="HOGENOM" id="CLU_595834_0_0_1"/>
<dbReference type="GeneID" id="2905569"/>
<evidence type="ECO:0000313" key="2">
    <source>
        <dbReference type="EMBL" id="CAG91122.2"/>
    </source>
</evidence>